<dbReference type="Proteomes" id="UP000821865">
    <property type="component" value="Chromosome 1"/>
</dbReference>
<protein>
    <submittedName>
        <fullName evidence="1">Uncharacterized protein</fullName>
    </submittedName>
</protein>
<evidence type="ECO:0000313" key="2">
    <source>
        <dbReference type="Proteomes" id="UP000821865"/>
    </source>
</evidence>
<sequence length="92" mass="10442">MCSEYLKGLDDVGRRRYKEKLQWRGVELADQLDRDVVRFSFSTGAENLPPVTAADIIMYLVEDLENAALLFYTEANVNFGMDKSSPTDVTCK</sequence>
<gene>
    <name evidence="1" type="ORF">HPB49_016457</name>
</gene>
<comment type="caution">
    <text evidence="1">The sequence shown here is derived from an EMBL/GenBank/DDBJ whole genome shotgun (WGS) entry which is preliminary data.</text>
</comment>
<dbReference type="EMBL" id="CM023470">
    <property type="protein sequence ID" value="KAH7980483.1"/>
    <property type="molecule type" value="Genomic_DNA"/>
</dbReference>
<organism evidence="1 2">
    <name type="scientific">Dermacentor silvarum</name>
    <name type="common">Tick</name>
    <dbReference type="NCBI Taxonomy" id="543639"/>
    <lineage>
        <taxon>Eukaryota</taxon>
        <taxon>Metazoa</taxon>
        <taxon>Ecdysozoa</taxon>
        <taxon>Arthropoda</taxon>
        <taxon>Chelicerata</taxon>
        <taxon>Arachnida</taxon>
        <taxon>Acari</taxon>
        <taxon>Parasitiformes</taxon>
        <taxon>Ixodida</taxon>
        <taxon>Ixodoidea</taxon>
        <taxon>Ixodidae</taxon>
        <taxon>Rhipicephalinae</taxon>
        <taxon>Dermacentor</taxon>
    </lineage>
</organism>
<reference evidence="1" key="1">
    <citation type="submission" date="2020-05" db="EMBL/GenBank/DDBJ databases">
        <title>Large-scale comparative analyses of tick genomes elucidate their genetic diversity and vector capacities.</title>
        <authorList>
            <person name="Jia N."/>
            <person name="Wang J."/>
            <person name="Shi W."/>
            <person name="Du L."/>
            <person name="Sun Y."/>
            <person name="Zhan W."/>
            <person name="Jiang J."/>
            <person name="Wang Q."/>
            <person name="Zhang B."/>
            <person name="Ji P."/>
            <person name="Sakyi L.B."/>
            <person name="Cui X."/>
            <person name="Yuan T."/>
            <person name="Jiang B."/>
            <person name="Yang W."/>
            <person name="Lam T.T.-Y."/>
            <person name="Chang Q."/>
            <person name="Ding S."/>
            <person name="Wang X."/>
            <person name="Zhu J."/>
            <person name="Ruan X."/>
            <person name="Zhao L."/>
            <person name="Wei J."/>
            <person name="Que T."/>
            <person name="Du C."/>
            <person name="Cheng J."/>
            <person name="Dai P."/>
            <person name="Han X."/>
            <person name="Huang E."/>
            <person name="Gao Y."/>
            <person name="Liu J."/>
            <person name="Shao H."/>
            <person name="Ye R."/>
            <person name="Li L."/>
            <person name="Wei W."/>
            <person name="Wang X."/>
            <person name="Wang C."/>
            <person name="Yang T."/>
            <person name="Huo Q."/>
            <person name="Li W."/>
            <person name="Guo W."/>
            <person name="Chen H."/>
            <person name="Zhou L."/>
            <person name="Ni X."/>
            <person name="Tian J."/>
            <person name="Zhou Y."/>
            <person name="Sheng Y."/>
            <person name="Liu T."/>
            <person name="Pan Y."/>
            <person name="Xia L."/>
            <person name="Li J."/>
            <person name="Zhao F."/>
            <person name="Cao W."/>
        </authorList>
    </citation>
    <scope>NUCLEOTIDE SEQUENCE</scope>
    <source>
        <strain evidence="1">Dsil-2018</strain>
    </source>
</reference>
<keyword evidence="2" id="KW-1185">Reference proteome</keyword>
<accession>A0ACB8E1I0</accession>
<evidence type="ECO:0000313" key="1">
    <source>
        <dbReference type="EMBL" id="KAH7980483.1"/>
    </source>
</evidence>
<proteinExistence type="predicted"/>
<name>A0ACB8E1I0_DERSI</name>